<feature type="transmembrane region" description="Helical" evidence="1">
    <location>
        <begin position="57"/>
        <end position="76"/>
    </location>
</feature>
<feature type="transmembrane region" description="Helical" evidence="1">
    <location>
        <begin position="162"/>
        <end position="183"/>
    </location>
</feature>
<reference evidence="2 3" key="1">
    <citation type="submission" date="2022-07" db="EMBL/GenBank/DDBJ databases">
        <title>Photobacterium pectinilyticum sp. nov., a marine bacterium isolated from surface seawater of Qingdao offshore.</title>
        <authorList>
            <person name="Wang X."/>
        </authorList>
    </citation>
    <scope>NUCLEOTIDE SEQUENCE [LARGE SCALE GENOMIC DNA]</scope>
    <source>
        <strain evidence="2 3">ZSDE20</strain>
    </source>
</reference>
<protein>
    <submittedName>
        <fullName evidence="2">Uncharacterized protein</fullName>
    </submittedName>
</protein>
<accession>A0ABT1NB50</accession>
<dbReference type="Gene3D" id="1.20.1730.10">
    <property type="entry name" value="Sodium/glucose cotransporter"/>
    <property type="match status" value="1"/>
</dbReference>
<feature type="transmembrane region" description="Helical" evidence="1">
    <location>
        <begin position="88"/>
        <end position="110"/>
    </location>
</feature>
<dbReference type="Proteomes" id="UP001524460">
    <property type="component" value="Unassembled WGS sequence"/>
</dbReference>
<keyword evidence="1" id="KW-0812">Transmembrane</keyword>
<dbReference type="InterPro" id="IPR038377">
    <property type="entry name" value="Na/Glc_symporter_sf"/>
</dbReference>
<sequence length="200" mass="21924">MGKMFGAVTIVICVCIAPFIAQADGLYTLMRTIMAVINVPILTVILVGIVSKRTPALAAYIALPVGMVSFYIAHFVLKGDFGIVQIHWLHLVGLNFLWMVSIMMTVRYLKPMSKPYEQVYTNQVEVKPWKYAVHASWMIVGLLALLYTVFSGIGILGEQGSAGKVIAALSLVAVLCFVIHRLLNRHSSKQSTTVGVAKEV</sequence>
<evidence type="ECO:0000256" key="1">
    <source>
        <dbReference type="SAM" id="Phobius"/>
    </source>
</evidence>
<keyword evidence="3" id="KW-1185">Reference proteome</keyword>
<dbReference type="EMBL" id="JANEYT010000108">
    <property type="protein sequence ID" value="MCQ1061064.1"/>
    <property type="molecule type" value="Genomic_DNA"/>
</dbReference>
<comment type="caution">
    <text evidence="2">The sequence shown here is derived from an EMBL/GenBank/DDBJ whole genome shotgun (WGS) entry which is preliminary data.</text>
</comment>
<keyword evidence="1" id="KW-1133">Transmembrane helix</keyword>
<feature type="transmembrane region" description="Helical" evidence="1">
    <location>
        <begin position="131"/>
        <end position="156"/>
    </location>
</feature>
<organism evidence="2 3">
    <name type="scientific">Photobacterium pectinilyticum</name>
    <dbReference type="NCBI Taxonomy" id="2906793"/>
    <lineage>
        <taxon>Bacteria</taxon>
        <taxon>Pseudomonadati</taxon>
        <taxon>Pseudomonadota</taxon>
        <taxon>Gammaproteobacteria</taxon>
        <taxon>Vibrionales</taxon>
        <taxon>Vibrionaceae</taxon>
        <taxon>Photobacterium</taxon>
    </lineage>
</organism>
<gene>
    <name evidence="2" type="ORF">NHN17_23785</name>
</gene>
<proteinExistence type="predicted"/>
<evidence type="ECO:0000313" key="2">
    <source>
        <dbReference type="EMBL" id="MCQ1061064.1"/>
    </source>
</evidence>
<evidence type="ECO:0000313" key="3">
    <source>
        <dbReference type="Proteomes" id="UP001524460"/>
    </source>
</evidence>
<dbReference type="RefSeq" id="WP_255045162.1">
    <property type="nucleotide sequence ID" value="NZ_JANEYT010000108.1"/>
</dbReference>
<feature type="transmembrane region" description="Helical" evidence="1">
    <location>
        <begin position="33"/>
        <end position="50"/>
    </location>
</feature>
<keyword evidence="1" id="KW-0472">Membrane</keyword>
<name>A0ABT1NB50_9GAMM</name>